<dbReference type="Pfam" id="PF13012">
    <property type="entry name" value="MitMem_reg"/>
    <property type="match status" value="1"/>
</dbReference>
<evidence type="ECO:0000256" key="1">
    <source>
        <dbReference type="SAM" id="MobiDB-lite"/>
    </source>
</evidence>
<reference evidence="3 4" key="1">
    <citation type="submission" date="2017-01" db="EMBL/GenBank/DDBJ databases">
        <authorList>
            <person name="Mah S.A."/>
            <person name="Swanson W.J."/>
            <person name="Moy G.W."/>
            <person name="Vacquier V.D."/>
        </authorList>
    </citation>
    <scope>NUCLEOTIDE SEQUENCE [LARGE SCALE GENOMIC DNA]</scope>
    <source>
        <strain evidence="3 4">GSMNP</strain>
    </source>
</reference>
<evidence type="ECO:0000313" key="4">
    <source>
        <dbReference type="Proteomes" id="UP000187283"/>
    </source>
</evidence>
<dbReference type="PROSITE" id="PS50249">
    <property type="entry name" value="MPN"/>
    <property type="match status" value="1"/>
</dbReference>
<feature type="region of interest" description="Disordered" evidence="1">
    <location>
        <begin position="319"/>
        <end position="344"/>
    </location>
</feature>
<dbReference type="PANTHER" id="PTHR10540:SF7">
    <property type="entry name" value="26S PROTEASOME NON-ATPASE REGULATORY SUBUNIT 7"/>
    <property type="match status" value="1"/>
</dbReference>
<keyword evidence="3" id="KW-0647">Proteasome</keyword>
<dbReference type="InterPro" id="IPR037518">
    <property type="entry name" value="MPN"/>
</dbReference>
<dbReference type="STRING" id="133412.A0A1R1XM52"/>
<dbReference type="InterPro" id="IPR000555">
    <property type="entry name" value="JAMM/MPN+_dom"/>
</dbReference>
<dbReference type="Pfam" id="PF01398">
    <property type="entry name" value="JAB"/>
    <property type="match status" value="1"/>
</dbReference>
<dbReference type="InterPro" id="IPR024969">
    <property type="entry name" value="EIF3F/CSN6-like_C"/>
</dbReference>
<dbReference type="OrthoDB" id="10256771at2759"/>
<dbReference type="Proteomes" id="UP000187283">
    <property type="component" value="Unassembled WGS sequence"/>
</dbReference>
<comment type="caution">
    <text evidence="3">The sequence shown here is derived from an EMBL/GenBank/DDBJ whole genome shotgun (WGS) entry which is preliminary data.</text>
</comment>
<protein>
    <submittedName>
        <fullName evidence="3">26S proteasome regulatory subunit rpn-8</fullName>
    </submittedName>
</protein>
<organism evidence="3 4">
    <name type="scientific">Smittium culicis</name>
    <dbReference type="NCBI Taxonomy" id="133412"/>
    <lineage>
        <taxon>Eukaryota</taxon>
        <taxon>Fungi</taxon>
        <taxon>Fungi incertae sedis</taxon>
        <taxon>Zoopagomycota</taxon>
        <taxon>Kickxellomycotina</taxon>
        <taxon>Harpellomycetes</taxon>
        <taxon>Harpellales</taxon>
        <taxon>Legeriomycetaceae</taxon>
        <taxon>Smittium</taxon>
    </lineage>
</organism>
<name>A0A1R1XM52_9FUNG</name>
<evidence type="ECO:0000313" key="3">
    <source>
        <dbReference type="EMBL" id="OMJ15699.1"/>
    </source>
</evidence>
<proteinExistence type="predicted"/>
<evidence type="ECO:0000259" key="2">
    <source>
        <dbReference type="PROSITE" id="PS50249"/>
    </source>
</evidence>
<sequence length="344" mass="38805">MDQNLIVENLEKTRVVVHPLVLLSVVDHFNRVAKNTKKRVVGVLLGQVNRNLVNVANSFAVPFEEEFDKTTKSTVFFLDHNYVETMRDMFKKVNTKEHLIGWYHSGPSLQSVDLEINELFKKYVTNPVLVVVNVAQEKIGLPTKAYFAVERIHNDGTATTKNFEHVSSEIGAEEAEEIGVEHLLRDIKGTEIGSLTQRLSMQIESLKSLSDKLSKIKQYLTNVIDNSLPLNFEIIQNLQKIFNLLPKLVNRSDIELFASQAEKQSNSGSIAHVNDPQQNLVITRATNDSYLLIYISNLIRSIISLHDLINNKIENREAEAANEKANNPTKPAEQPAEPALTVEQ</sequence>
<dbReference type="AlphaFoldDB" id="A0A1R1XM52"/>
<dbReference type="Gene3D" id="3.40.140.10">
    <property type="entry name" value="Cytidine Deaminase, domain 2"/>
    <property type="match status" value="1"/>
</dbReference>
<dbReference type="GO" id="GO:0043161">
    <property type="term" value="P:proteasome-mediated ubiquitin-dependent protein catabolic process"/>
    <property type="evidence" value="ECO:0007669"/>
    <property type="project" value="TreeGrafter"/>
</dbReference>
<dbReference type="SMART" id="SM00232">
    <property type="entry name" value="JAB_MPN"/>
    <property type="match status" value="1"/>
</dbReference>
<gene>
    <name evidence="3" type="ORF">AYI70_g7091</name>
</gene>
<dbReference type="GO" id="GO:0000502">
    <property type="term" value="C:proteasome complex"/>
    <property type="evidence" value="ECO:0007669"/>
    <property type="project" value="UniProtKB-KW"/>
</dbReference>
<dbReference type="GO" id="GO:0008237">
    <property type="term" value="F:metallopeptidase activity"/>
    <property type="evidence" value="ECO:0007669"/>
    <property type="project" value="InterPro"/>
</dbReference>
<dbReference type="EMBL" id="LSSN01002585">
    <property type="protein sequence ID" value="OMJ15699.1"/>
    <property type="molecule type" value="Genomic_DNA"/>
</dbReference>
<keyword evidence="4" id="KW-1185">Reference proteome</keyword>
<feature type="domain" description="MPN" evidence="2">
    <location>
        <begin position="15"/>
        <end position="152"/>
    </location>
</feature>
<dbReference type="PANTHER" id="PTHR10540">
    <property type="entry name" value="EUKARYOTIC TRANSLATION INITIATION FACTOR 3 SUBUNIT F-RELATED"/>
    <property type="match status" value="1"/>
</dbReference>
<accession>A0A1R1XM52</accession>